<keyword evidence="1" id="KW-0812">Transmembrane</keyword>
<gene>
    <name evidence="2" type="ORF">PGLA1383_LOCUS25689</name>
    <name evidence="3" type="ORF">PGLA1383_LOCUS30639</name>
</gene>
<name>A0A813F0N5_POLGL</name>
<feature type="transmembrane region" description="Helical" evidence="1">
    <location>
        <begin position="82"/>
        <end position="100"/>
    </location>
</feature>
<dbReference type="AlphaFoldDB" id="A0A813F0N5"/>
<keyword evidence="1" id="KW-0472">Membrane</keyword>
<sequence length="138" mass="15681">MLKRCKDVVARHARNAWMKTVCRALGCCIAAIGKPIEFQGRAFGCRAFRNPPRALRRLAQSTPGLMLFSAGQAPKVRRIWHVLRALIVLCLEILAISAWPSHDYRWQSKLQDSWFWLLCLLDSQAAPCTQDAVAEQYV</sequence>
<proteinExistence type="predicted"/>
<organism evidence="2 4">
    <name type="scientific">Polarella glacialis</name>
    <name type="common">Dinoflagellate</name>
    <dbReference type="NCBI Taxonomy" id="89957"/>
    <lineage>
        <taxon>Eukaryota</taxon>
        <taxon>Sar</taxon>
        <taxon>Alveolata</taxon>
        <taxon>Dinophyceae</taxon>
        <taxon>Suessiales</taxon>
        <taxon>Suessiaceae</taxon>
        <taxon>Polarella</taxon>
    </lineage>
</organism>
<evidence type="ECO:0000256" key="1">
    <source>
        <dbReference type="SAM" id="Phobius"/>
    </source>
</evidence>
<dbReference type="Proteomes" id="UP000654075">
    <property type="component" value="Unassembled WGS sequence"/>
</dbReference>
<keyword evidence="4" id="KW-1185">Reference proteome</keyword>
<keyword evidence="1" id="KW-1133">Transmembrane helix</keyword>
<evidence type="ECO:0000313" key="2">
    <source>
        <dbReference type="EMBL" id="CAE8607782.1"/>
    </source>
</evidence>
<protein>
    <submittedName>
        <fullName evidence="2">Uncharacterized protein</fullName>
    </submittedName>
</protein>
<comment type="caution">
    <text evidence="2">The sequence shown here is derived from an EMBL/GenBank/DDBJ whole genome shotgun (WGS) entry which is preliminary data.</text>
</comment>
<accession>A0A813F0N5</accession>
<evidence type="ECO:0000313" key="3">
    <source>
        <dbReference type="EMBL" id="CAE8612851.1"/>
    </source>
</evidence>
<evidence type="ECO:0000313" key="4">
    <source>
        <dbReference type="Proteomes" id="UP000654075"/>
    </source>
</evidence>
<dbReference type="EMBL" id="CAJNNV010025171">
    <property type="protein sequence ID" value="CAE8612851.1"/>
    <property type="molecule type" value="Genomic_DNA"/>
</dbReference>
<reference evidence="2" key="1">
    <citation type="submission" date="2021-02" db="EMBL/GenBank/DDBJ databases">
        <authorList>
            <person name="Dougan E. K."/>
            <person name="Rhodes N."/>
            <person name="Thang M."/>
            <person name="Chan C."/>
        </authorList>
    </citation>
    <scope>NUCLEOTIDE SEQUENCE</scope>
</reference>
<dbReference type="EMBL" id="CAJNNV010022079">
    <property type="protein sequence ID" value="CAE8607782.1"/>
    <property type="molecule type" value="Genomic_DNA"/>
</dbReference>